<protein>
    <recommendedName>
        <fullName evidence="2">carbonic anhydrase</fullName>
        <ecNumber evidence="2">4.2.1.1</ecNumber>
    </recommendedName>
</protein>
<evidence type="ECO:0000259" key="6">
    <source>
        <dbReference type="PROSITE" id="PS51144"/>
    </source>
</evidence>
<dbReference type="InterPro" id="IPR023561">
    <property type="entry name" value="Carbonic_anhydrase_a-class"/>
</dbReference>
<gene>
    <name evidence="7" type="ORF">Dbus_chr3Lg635</name>
</gene>
<sequence length="286" mass="32840">STVVTAQDFGYGGRHGPEHWGEEYKRCSGKYQSPINIDEMSVVKKRFPEFNYYNWNRTPKSVRLTNNGHTVLVTMTYHQNKEPQVLHGPLQTESPYQFEQFHFHWGENDTIGSEDTINNRAYPAELHVVMRSLAYTNFSEALGKDHGIAVLAFFFKVTQADNPNYSDFTELLTSIKNKDQSVDMDIAKPLSNFVSKNLENYYTYVGSLTTPPCAEEVVWVDYEIPIEISENQLEYFRLLTASDDHLKNNFRPTQPLNNRTVYKHDPFSLEKSDMGAVPFVNADNAA</sequence>
<dbReference type="PANTHER" id="PTHR18952">
    <property type="entry name" value="CARBONIC ANHYDRASE"/>
    <property type="match status" value="1"/>
</dbReference>
<dbReference type="SMART" id="SM01057">
    <property type="entry name" value="Carb_anhydrase"/>
    <property type="match status" value="1"/>
</dbReference>
<dbReference type="SMR" id="A0A0M3QW37"/>
<dbReference type="CDD" id="cd00326">
    <property type="entry name" value="alpha_CA"/>
    <property type="match status" value="1"/>
</dbReference>
<dbReference type="InterPro" id="IPR001148">
    <property type="entry name" value="CA_dom"/>
</dbReference>
<feature type="non-terminal residue" evidence="7">
    <location>
        <position position="1"/>
    </location>
</feature>
<name>A0A0M3QW37_DROBS</name>
<reference evidence="7 8" key="1">
    <citation type="submission" date="2015-08" db="EMBL/GenBank/DDBJ databases">
        <title>Ancestral chromatin configuration constrains chromatin evolution on differentiating sex chromosomes in Drosophila.</title>
        <authorList>
            <person name="Zhou Q."/>
            <person name="Bachtrog D."/>
        </authorList>
    </citation>
    <scope>NUCLEOTIDE SEQUENCE [LARGE SCALE GENOMIC DNA]</scope>
    <source>
        <tissue evidence="7">Whole larvae</tissue>
    </source>
</reference>
<dbReference type="InterPro" id="IPR036398">
    <property type="entry name" value="CA_dom_sf"/>
</dbReference>
<dbReference type="GO" id="GO:0004089">
    <property type="term" value="F:carbonate dehydratase activity"/>
    <property type="evidence" value="ECO:0007669"/>
    <property type="project" value="UniProtKB-EC"/>
</dbReference>
<dbReference type="FunFam" id="3.10.200.10:FF:000003">
    <property type="entry name" value="Carbonic anhydrase 12"/>
    <property type="match status" value="1"/>
</dbReference>
<keyword evidence="3" id="KW-0479">Metal-binding</keyword>
<feature type="domain" description="Alpha-carbonic anhydrase" evidence="6">
    <location>
        <begin position="7"/>
        <end position="265"/>
    </location>
</feature>
<dbReference type="AlphaFoldDB" id="A0A0M3QW37"/>
<dbReference type="SUPFAM" id="SSF51069">
    <property type="entry name" value="Carbonic anhydrase"/>
    <property type="match status" value="1"/>
</dbReference>
<dbReference type="Gene3D" id="3.10.200.10">
    <property type="entry name" value="Alpha carbonic anhydrase"/>
    <property type="match status" value="1"/>
</dbReference>
<dbReference type="EC" id="4.2.1.1" evidence="2"/>
<dbReference type="PANTHER" id="PTHR18952:SF124">
    <property type="entry name" value="CARBONIC ANHYDRASE 7"/>
    <property type="match status" value="1"/>
</dbReference>
<dbReference type="GO" id="GO:0008270">
    <property type="term" value="F:zinc ion binding"/>
    <property type="evidence" value="ECO:0007669"/>
    <property type="project" value="InterPro"/>
</dbReference>
<evidence type="ECO:0000256" key="3">
    <source>
        <dbReference type="ARBA" id="ARBA00022723"/>
    </source>
</evidence>
<evidence type="ECO:0000256" key="1">
    <source>
        <dbReference type="ARBA" id="ARBA00010718"/>
    </source>
</evidence>
<keyword evidence="5" id="KW-0325">Glycoprotein</keyword>
<evidence type="ECO:0000256" key="5">
    <source>
        <dbReference type="ARBA" id="ARBA00023180"/>
    </source>
</evidence>
<organism evidence="7 8">
    <name type="scientific">Drosophila busckii</name>
    <name type="common">Fruit fly</name>
    <dbReference type="NCBI Taxonomy" id="30019"/>
    <lineage>
        <taxon>Eukaryota</taxon>
        <taxon>Metazoa</taxon>
        <taxon>Ecdysozoa</taxon>
        <taxon>Arthropoda</taxon>
        <taxon>Hexapoda</taxon>
        <taxon>Insecta</taxon>
        <taxon>Pterygota</taxon>
        <taxon>Neoptera</taxon>
        <taxon>Endopterygota</taxon>
        <taxon>Diptera</taxon>
        <taxon>Brachycera</taxon>
        <taxon>Muscomorpha</taxon>
        <taxon>Ephydroidea</taxon>
        <taxon>Drosophilidae</taxon>
        <taxon>Drosophila</taxon>
    </lineage>
</organism>
<dbReference type="Pfam" id="PF00194">
    <property type="entry name" value="Carb_anhydrase"/>
    <property type="match status" value="1"/>
</dbReference>
<evidence type="ECO:0000256" key="4">
    <source>
        <dbReference type="ARBA" id="ARBA00022833"/>
    </source>
</evidence>
<proteinExistence type="inferred from homology"/>
<dbReference type="OMA" id="EHWSEDY"/>
<feature type="non-terminal residue" evidence="7">
    <location>
        <position position="286"/>
    </location>
</feature>
<keyword evidence="8" id="KW-1185">Reference proteome</keyword>
<evidence type="ECO:0000313" key="8">
    <source>
        <dbReference type="Proteomes" id="UP000494163"/>
    </source>
</evidence>
<dbReference type="PROSITE" id="PS51144">
    <property type="entry name" value="ALPHA_CA_2"/>
    <property type="match status" value="1"/>
</dbReference>
<evidence type="ECO:0000256" key="2">
    <source>
        <dbReference type="ARBA" id="ARBA00012925"/>
    </source>
</evidence>
<dbReference type="STRING" id="30019.A0A0M3QW37"/>
<dbReference type="OrthoDB" id="429145at2759"/>
<evidence type="ECO:0000313" key="7">
    <source>
        <dbReference type="EMBL" id="ALC43469.1"/>
    </source>
</evidence>
<comment type="similarity">
    <text evidence="1">Belongs to the alpha-carbonic anhydrase family.</text>
</comment>
<dbReference type="EMBL" id="CP012525">
    <property type="protein sequence ID" value="ALC43469.1"/>
    <property type="molecule type" value="Genomic_DNA"/>
</dbReference>
<dbReference type="GO" id="GO:0005737">
    <property type="term" value="C:cytoplasm"/>
    <property type="evidence" value="ECO:0007669"/>
    <property type="project" value="TreeGrafter"/>
</dbReference>
<accession>A0A0M3QW37</accession>
<dbReference type="Proteomes" id="UP000494163">
    <property type="component" value="Chromosome 3L"/>
</dbReference>
<keyword evidence="4" id="KW-0862">Zinc</keyword>